<keyword evidence="2" id="KW-1185">Reference proteome</keyword>
<proteinExistence type="predicted"/>
<comment type="caution">
    <text evidence="1">The sequence shown here is derived from an EMBL/GenBank/DDBJ whole genome shotgun (WGS) entry which is preliminary data.</text>
</comment>
<dbReference type="Proteomes" id="UP000317977">
    <property type="component" value="Unassembled WGS sequence"/>
</dbReference>
<evidence type="ECO:0000313" key="2">
    <source>
        <dbReference type="Proteomes" id="UP000317977"/>
    </source>
</evidence>
<dbReference type="AlphaFoldDB" id="A0A5C6ETS5"/>
<accession>A0A5C6ETS5</accession>
<name>A0A5C6ETS5_9BACT</name>
<dbReference type="EMBL" id="SJPX01000003">
    <property type="protein sequence ID" value="TWU51487.1"/>
    <property type="molecule type" value="Genomic_DNA"/>
</dbReference>
<evidence type="ECO:0000313" key="1">
    <source>
        <dbReference type="EMBL" id="TWU51487.1"/>
    </source>
</evidence>
<organism evidence="1 2">
    <name type="scientific">Rubripirellula reticaptiva</name>
    <dbReference type="NCBI Taxonomy" id="2528013"/>
    <lineage>
        <taxon>Bacteria</taxon>
        <taxon>Pseudomonadati</taxon>
        <taxon>Planctomycetota</taxon>
        <taxon>Planctomycetia</taxon>
        <taxon>Pirellulales</taxon>
        <taxon>Pirellulaceae</taxon>
        <taxon>Rubripirellula</taxon>
    </lineage>
</organism>
<reference evidence="1 2" key="1">
    <citation type="submission" date="2019-02" db="EMBL/GenBank/DDBJ databases">
        <title>Deep-cultivation of Planctomycetes and their phenomic and genomic characterization uncovers novel biology.</title>
        <authorList>
            <person name="Wiegand S."/>
            <person name="Jogler M."/>
            <person name="Boedeker C."/>
            <person name="Pinto D."/>
            <person name="Vollmers J."/>
            <person name="Rivas-Marin E."/>
            <person name="Kohn T."/>
            <person name="Peeters S.H."/>
            <person name="Heuer A."/>
            <person name="Rast P."/>
            <person name="Oberbeckmann S."/>
            <person name="Bunk B."/>
            <person name="Jeske O."/>
            <person name="Meyerdierks A."/>
            <person name="Storesund J.E."/>
            <person name="Kallscheuer N."/>
            <person name="Luecker S."/>
            <person name="Lage O.M."/>
            <person name="Pohl T."/>
            <person name="Merkel B.J."/>
            <person name="Hornburger P."/>
            <person name="Mueller R.-W."/>
            <person name="Bruemmer F."/>
            <person name="Labrenz M."/>
            <person name="Spormann A.M."/>
            <person name="Op Den Camp H."/>
            <person name="Overmann J."/>
            <person name="Amann R."/>
            <person name="Jetten M.S.M."/>
            <person name="Mascher T."/>
            <person name="Medema M.H."/>
            <person name="Devos D.P."/>
            <person name="Kaster A.-K."/>
            <person name="Ovreas L."/>
            <person name="Rohde M."/>
            <person name="Galperin M.Y."/>
            <person name="Jogler C."/>
        </authorList>
    </citation>
    <scope>NUCLEOTIDE SEQUENCE [LARGE SCALE GENOMIC DNA]</scope>
    <source>
        <strain evidence="1 2">Poly59</strain>
    </source>
</reference>
<sequence length="176" mass="19758">MGVTMTCTGGRLAAFFAMDHSLSVPRDVCRYAFKPMNDDRKSKLIARDKAMRQARDKMLRLVFQYLPTVGFTKAGDGHFVSQTENQTNHIGFQKHTSGREVRVMSHVTMDGSTGTSILGPRSDAYTRPNPPNGIRYNLSWSTRDEDIARCADEYCRFINDVLIGWFANPVSPEGMA</sequence>
<gene>
    <name evidence="1" type="ORF">Poly59_30790</name>
</gene>
<protein>
    <submittedName>
        <fullName evidence="1">Uncharacterized protein</fullName>
    </submittedName>
</protein>